<evidence type="ECO:0000313" key="1">
    <source>
        <dbReference type="EMBL" id="SDG97250.1"/>
    </source>
</evidence>
<dbReference type="EMBL" id="FNCS01000014">
    <property type="protein sequence ID" value="SDG97250.1"/>
    <property type="molecule type" value="Genomic_DNA"/>
</dbReference>
<dbReference type="OrthoDB" id="8294308at2"/>
<reference evidence="1 2" key="1">
    <citation type="submission" date="2016-10" db="EMBL/GenBank/DDBJ databases">
        <authorList>
            <person name="de Groot N.N."/>
        </authorList>
    </citation>
    <scope>NUCLEOTIDE SEQUENCE [LARGE SCALE GENOMIC DNA]</scope>
    <source>
        <strain evidence="1 2">CGMCC 1.10267</strain>
    </source>
</reference>
<accession>A0A1G7YN34</accession>
<dbReference type="STRING" id="440168.SAMN04487974_11479"/>
<keyword evidence="2" id="KW-1185">Reference proteome</keyword>
<proteinExistence type="predicted"/>
<protein>
    <submittedName>
        <fullName evidence="1">Uncharacterized protein</fullName>
    </submittedName>
</protein>
<organism evidence="1 2">
    <name type="scientific">Pelagibacterium luteolum</name>
    <dbReference type="NCBI Taxonomy" id="440168"/>
    <lineage>
        <taxon>Bacteria</taxon>
        <taxon>Pseudomonadati</taxon>
        <taxon>Pseudomonadota</taxon>
        <taxon>Alphaproteobacteria</taxon>
        <taxon>Hyphomicrobiales</taxon>
        <taxon>Devosiaceae</taxon>
        <taxon>Pelagibacterium</taxon>
    </lineage>
</organism>
<name>A0A1G7YN34_9HYPH</name>
<dbReference type="AlphaFoldDB" id="A0A1G7YN34"/>
<evidence type="ECO:0000313" key="2">
    <source>
        <dbReference type="Proteomes" id="UP000199495"/>
    </source>
</evidence>
<sequence length="67" mass="7210">MAVNDGFGRHEVLHMAAFLARTVASELAEHPEVKANPEWLALADQAGQSLEALYQAVGAAHLDQDRA</sequence>
<dbReference type="RefSeq" id="WP_143009421.1">
    <property type="nucleotide sequence ID" value="NZ_FNCS01000014.1"/>
</dbReference>
<dbReference type="Proteomes" id="UP000199495">
    <property type="component" value="Unassembled WGS sequence"/>
</dbReference>
<gene>
    <name evidence="1" type="ORF">SAMN04487974_11479</name>
</gene>